<dbReference type="AlphaFoldDB" id="A0A402B717"/>
<evidence type="ECO:0000313" key="2">
    <source>
        <dbReference type="Proteomes" id="UP000287171"/>
    </source>
</evidence>
<keyword evidence="2" id="KW-1185">Reference proteome</keyword>
<name>A0A402B717_9CHLR</name>
<proteinExistence type="predicted"/>
<accession>A0A402B717</accession>
<organism evidence="1 2">
    <name type="scientific">Dictyobacter alpinus</name>
    <dbReference type="NCBI Taxonomy" id="2014873"/>
    <lineage>
        <taxon>Bacteria</taxon>
        <taxon>Bacillati</taxon>
        <taxon>Chloroflexota</taxon>
        <taxon>Ktedonobacteria</taxon>
        <taxon>Ktedonobacterales</taxon>
        <taxon>Dictyobacteraceae</taxon>
        <taxon>Dictyobacter</taxon>
    </lineage>
</organism>
<dbReference type="EMBL" id="BIFT01000001">
    <property type="protein sequence ID" value="GCE27117.1"/>
    <property type="molecule type" value="Genomic_DNA"/>
</dbReference>
<dbReference type="RefSeq" id="WP_126627497.1">
    <property type="nucleotide sequence ID" value="NZ_BIFT01000001.1"/>
</dbReference>
<protein>
    <recommendedName>
        <fullName evidence="3">Zinc-finger domain-containing protein</fullName>
    </recommendedName>
</protein>
<evidence type="ECO:0008006" key="3">
    <source>
        <dbReference type="Google" id="ProtNLM"/>
    </source>
</evidence>
<dbReference type="OrthoDB" id="157881at2"/>
<gene>
    <name evidence="1" type="ORF">KDA_26010</name>
</gene>
<comment type="caution">
    <text evidence="1">The sequence shown here is derived from an EMBL/GenBank/DDBJ whole genome shotgun (WGS) entry which is preliminary data.</text>
</comment>
<sequence>MECPCLVAPKDEELLRYALDGEALPAVAEDHLNDCDICQQRLTIYTEANSFLIGQLYRYQCPNLTRLGEFCLGLLTEYEHAQIELHLKLCPLCASDVDEARQFLMPQPNFLNQMLISPFYDPASDHIEVKYCQSAFTIGVKQERTVYVRPSYYQANTVSLSMQARPDDHDHENILLRLIFSSLPDTEEPLLLEGTRIELYNFQPVLAPEEEHSELAVCIERIPDYFNKPILSAQVDAEGCIILPSVPMGEYLMIVYLPELAMVIEKLTIARSYLE</sequence>
<reference evidence="2" key="1">
    <citation type="submission" date="2018-12" db="EMBL/GenBank/DDBJ databases">
        <title>Tengunoibacter tsumagoiensis gen. nov., sp. nov., Dictyobacter kobayashii sp. nov., D. alpinus sp. nov., and D. joshuensis sp. nov. and description of Dictyobacteraceae fam. nov. within the order Ktedonobacterales isolated from Tengu-no-mugimeshi.</title>
        <authorList>
            <person name="Wang C.M."/>
            <person name="Zheng Y."/>
            <person name="Sakai Y."/>
            <person name="Toyoda A."/>
            <person name="Minakuchi Y."/>
            <person name="Abe K."/>
            <person name="Yokota A."/>
            <person name="Yabe S."/>
        </authorList>
    </citation>
    <scope>NUCLEOTIDE SEQUENCE [LARGE SCALE GENOMIC DNA]</scope>
    <source>
        <strain evidence="2">Uno16</strain>
    </source>
</reference>
<dbReference type="Proteomes" id="UP000287171">
    <property type="component" value="Unassembled WGS sequence"/>
</dbReference>
<evidence type="ECO:0000313" key="1">
    <source>
        <dbReference type="EMBL" id="GCE27117.1"/>
    </source>
</evidence>